<dbReference type="AlphaFoldDB" id="A0A7E4V8V5"/>
<dbReference type="Proteomes" id="UP000492821">
    <property type="component" value="Unassembled WGS sequence"/>
</dbReference>
<organism evidence="2 3">
    <name type="scientific">Panagrellus redivivus</name>
    <name type="common">Microworm</name>
    <dbReference type="NCBI Taxonomy" id="6233"/>
    <lineage>
        <taxon>Eukaryota</taxon>
        <taxon>Metazoa</taxon>
        <taxon>Ecdysozoa</taxon>
        <taxon>Nematoda</taxon>
        <taxon>Chromadorea</taxon>
        <taxon>Rhabditida</taxon>
        <taxon>Tylenchina</taxon>
        <taxon>Panagrolaimomorpha</taxon>
        <taxon>Panagrolaimoidea</taxon>
        <taxon>Panagrolaimidae</taxon>
        <taxon>Panagrellus</taxon>
    </lineage>
</organism>
<feature type="transmembrane region" description="Helical" evidence="1">
    <location>
        <begin position="147"/>
        <end position="173"/>
    </location>
</feature>
<feature type="transmembrane region" description="Helical" evidence="1">
    <location>
        <begin position="243"/>
        <end position="265"/>
    </location>
</feature>
<feature type="transmembrane region" description="Helical" evidence="1">
    <location>
        <begin position="194"/>
        <end position="214"/>
    </location>
</feature>
<evidence type="ECO:0000313" key="2">
    <source>
        <dbReference type="Proteomes" id="UP000492821"/>
    </source>
</evidence>
<proteinExistence type="predicted"/>
<reference evidence="2" key="1">
    <citation type="journal article" date="2013" name="Genetics">
        <title>The draft genome and transcriptome of Panagrellus redivivus are shaped by the harsh demands of a free-living lifestyle.</title>
        <authorList>
            <person name="Srinivasan J."/>
            <person name="Dillman A.R."/>
            <person name="Macchietto M.G."/>
            <person name="Heikkinen L."/>
            <person name="Lakso M."/>
            <person name="Fracchia K.M."/>
            <person name="Antoshechkin I."/>
            <person name="Mortazavi A."/>
            <person name="Wong G."/>
            <person name="Sternberg P.W."/>
        </authorList>
    </citation>
    <scope>NUCLEOTIDE SEQUENCE [LARGE SCALE GENOMIC DNA]</scope>
    <source>
        <strain evidence="2">MT8872</strain>
    </source>
</reference>
<sequence length="323" mass="37056">MVNRFLFAYCPEKRVYMENKYTLAFIVLIHFVMYAVISFAFAYNSTDTETTRLIAFNETGTSLIKYFNEPSFYYNGDNGGKTRLFAKIAFFMIVGAFIPFIAVIIVFVVHVRKYTKLHSRHATIARSLMIVVTVQADNYLLYHVQSYYFTATAVVVSFSVLGNVYLGVILCMVNRFLFMFSPNKRVYMDNKYTLTLIVLFHFATYTIHVVATGLSTTDPLTSRQLAINETGETLIVYFNEPSFLYVGAVQAALCIVMLLFPISVVTATWGWNIMYNFDALNHVIILQAIHGFLDTTCTTYCVVRCRRFSKSLYYIILSNFRTS</sequence>
<keyword evidence="1" id="KW-1133">Transmembrane helix</keyword>
<keyword evidence="1" id="KW-0812">Transmembrane</keyword>
<feature type="transmembrane region" description="Helical" evidence="1">
    <location>
        <begin position="88"/>
        <end position="111"/>
    </location>
</feature>
<evidence type="ECO:0000256" key="1">
    <source>
        <dbReference type="SAM" id="Phobius"/>
    </source>
</evidence>
<accession>A0A7E4V8V5</accession>
<protein>
    <submittedName>
        <fullName evidence="3">7TM_GPCR_Srx domain-containing protein</fullName>
    </submittedName>
</protein>
<feature type="transmembrane region" description="Helical" evidence="1">
    <location>
        <begin position="123"/>
        <end position="141"/>
    </location>
</feature>
<keyword evidence="1" id="KW-0472">Membrane</keyword>
<name>A0A7E4V8V5_PANRE</name>
<dbReference type="WBParaSite" id="Pan_g17636.t2">
    <property type="protein sequence ID" value="Pan_g17636.t2"/>
    <property type="gene ID" value="Pan_g17636"/>
</dbReference>
<evidence type="ECO:0000313" key="3">
    <source>
        <dbReference type="WBParaSite" id="Pan_g17636.t2"/>
    </source>
</evidence>
<feature type="transmembrane region" description="Helical" evidence="1">
    <location>
        <begin position="21"/>
        <end position="43"/>
    </location>
</feature>
<reference evidence="3" key="2">
    <citation type="submission" date="2020-10" db="UniProtKB">
        <authorList>
            <consortium name="WormBaseParasite"/>
        </authorList>
    </citation>
    <scope>IDENTIFICATION</scope>
</reference>
<keyword evidence="2" id="KW-1185">Reference proteome</keyword>